<keyword evidence="2" id="KW-1185">Reference proteome</keyword>
<evidence type="ECO:0000313" key="2">
    <source>
        <dbReference type="Proteomes" id="UP001595692"/>
    </source>
</evidence>
<comment type="caution">
    <text evidence="1">The sequence shown here is derived from an EMBL/GenBank/DDBJ whole genome shotgun (WGS) entry which is preliminary data.</text>
</comment>
<name>A0ABV8CQD6_9GAMM</name>
<accession>A0ABV8CQD6</accession>
<dbReference type="Proteomes" id="UP001595692">
    <property type="component" value="Unassembled WGS sequence"/>
</dbReference>
<evidence type="ECO:0008006" key="3">
    <source>
        <dbReference type="Google" id="ProtNLM"/>
    </source>
</evidence>
<gene>
    <name evidence="1" type="ORF">ACFOSS_12760</name>
</gene>
<evidence type="ECO:0000313" key="1">
    <source>
        <dbReference type="EMBL" id="MFC3914333.1"/>
    </source>
</evidence>
<protein>
    <recommendedName>
        <fullName evidence="3">DUF3828 domain-containing protein</fullName>
    </recommendedName>
</protein>
<proteinExistence type="predicted"/>
<organism evidence="1 2">
    <name type="scientific">Pseudaeromonas sharmana</name>
    <dbReference type="NCBI Taxonomy" id="328412"/>
    <lineage>
        <taxon>Bacteria</taxon>
        <taxon>Pseudomonadati</taxon>
        <taxon>Pseudomonadota</taxon>
        <taxon>Gammaproteobacteria</taxon>
        <taxon>Aeromonadales</taxon>
        <taxon>Aeromonadaceae</taxon>
        <taxon>Pseudaeromonas</taxon>
    </lineage>
</organism>
<dbReference type="PROSITE" id="PS51257">
    <property type="entry name" value="PROKAR_LIPOPROTEIN"/>
    <property type="match status" value="1"/>
</dbReference>
<reference evidence="2" key="1">
    <citation type="journal article" date="2019" name="Int. J. Syst. Evol. Microbiol.">
        <title>The Global Catalogue of Microorganisms (GCM) 10K type strain sequencing project: providing services to taxonomists for standard genome sequencing and annotation.</title>
        <authorList>
            <consortium name="The Broad Institute Genomics Platform"/>
            <consortium name="The Broad Institute Genome Sequencing Center for Infectious Disease"/>
            <person name="Wu L."/>
            <person name="Ma J."/>
        </authorList>
    </citation>
    <scope>NUCLEOTIDE SEQUENCE [LARGE SCALE GENOMIC DNA]</scope>
    <source>
        <strain evidence="2">CCUG 54939</strain>
    </source>
</reference>
<dbReference type="EMBL" id="JBHSAF010000014">
    <property type="protein sequence ID" value="MFC3914333.1"/>
    <property type="molecule type" value="Genomic_DNA"/>
</dbReference>
<sequence>MRARLSKLCCVIGLFGLTACSEPHPSSGPSNGPEQVANRFYRILLAEPFGGLPTQEQLRPYRAVLHQELIRRLEEAYAAEQHYLATANEAVPPLVEGSLFGSLFEGVTDFQVERCQNARRTSRCLVTLIYDKQGERVEWQDELHLRQGRLGWQISNLTYGGKWDFAPSGTLQQRLDAVIAQNQIIEQGTVSHASSTAP</sequence>